<keyword evidence="3" id="KW-1185">Reference proteome</keyword>
<evidence type="ECO:0000313" key="2">
    <source>
        <dbReference type="EMBL" id="QDU20785.1"/>
    </source>
</evidence>
<evidence type="ECO:0008006" key="4">
    <source>
        <dbReference type="Google" id="ProtNLM"/>
    </source>
</evidence>
<dbReference type="Proteomes" id="UP000319576">
    <property type="component" value="Chromosome"/>
</dbReference>
<feature type="compositionally biased region" description="Low complexity" evidence="1">
    <location>
        <begin position="666"/>
        <end position="687"/>
    </location>
</feature>
<feature type="region of interest" description="Disordered" evidence="1">
    <location>
        <begin position="847"/>
        <end position="866"/>
    </location>
</feature>
<gene>
    <name evidence="2" type="ORF">ETAA1_27460</name>
</gene>
<reference evidence="2 3" key="1">
    <citation type="submission" date="2019-02" db="EMBL/GenBank/DDBJ databases">
        <title>Deep-cultivation of Planctomycetes and their phenomic and genomic characterization uncovers novel biology.</title>
        <authorList>
            <person name="Wiegand S."/>
            <person name="Jogler M."/>
            <person name="Boedeker C."/>
            <person name="Pinto D."/>
            <person name="Vollmers J."/>
            <person name="Rivas-Marin E."/>
            <person name="Kohn T."/>
            <person name="Peeters S.H."/>
            <person name="Heuer A."/>
            <person name="Rast P."/>
            <person name="Oberbeckmann S."/>
            <person name="Bunk B."/>
            <person name="Jeske O."/>
            <person name="Meyerdierks A."/>
            <person name="Storesund J.E."/>
            <person name="Kallscheuer N."/>
            <person name="Luecker S."/>
            <person name="Lage O.M."/>
            <person name="Pohl T."/>
            <person name="Merkel B.J."/>
            <person name="Hornburger P."/>
            <person name="Mueller R.-W."/>
            <person name="Bruemmer F."/>
            <person name="Labrenz M."/>
            <person name="Spormann A.M."/>
            <person name="Op den Camp H."/>
            <person name="Overmann J."/>
            <person name="Amann R."/>
            <person name="Jetten M.S.M."/>
            <person name="Mascher T."/>
            <person name="Medema M.H."/>
            <person name="Devos D.P."/>
            <person name="Kaster A.-K."/>
            <person name="Ovreas L."/>
            <person name="Rohde M."/>
            <person name="Galperin M.Y."/>
            <person name="Jogler C."/>
        </authorList>
    </citation>
    <scope>NUCLEOTIDE SEQUENCE [LARGE SCALE GENOMIC DNA]</scope>
    <source>
        <strain evidence="2 3">ETA_A1</strain>
    </source>
</reference>
<dbReference type="KEGG" id="uli:ETAA1_27460"/>
<feature type="region of interest" description="Disordered" evidence="1">
    <location>
        <begin position="758"/>
        <end position="779"/>
    </location>
</feature>
<sequence>MWTPRRVLLLLAGTALFAAVYGAYAGALGWIDGLPQLPAKALARSDGTFRPPERPVLPTVQLLREAFGPGCEEENTTTYANQFTFKSGDSWVVVATGRVPNPDGKSVTLSPFSVAVFGKPKPPHLRAPGEVSEVSTFHADKAVLEFDRVVTGLADMVKAKVLRLELVSDPEATTADKRRGLVHITNNQRTSDPNRSLVVRTPGPVFYRDPKNADRKAAGPDVWTDAAIEVVDKQNLPRAYGAPAPPTATTRAKDLQDAGVVPDILSGRRFPPPTVTAVGLKVFLEDKDAKLVAVKKGSAGFSGVRRLELGEKVLLNLWVDARQSVMASPGGATSPLSVVEEPPAAAAVVGGLFAAVQSVRRLDRALLQIETLGPFAYDAEKNVGRFDVVPAAEAGVQDYVQVHKLPPRGGTQRLFSQVLEIEFNGPPTGGKAPEPKAAGAGPSFKELRAWTYTPGRLVMVSSDADRLNAFGTKLVHDETSNKSVLTGAPLTAIRGNEARADKKEAGESVLTAGAAGRPATLTMTSTTTGAKKSTAALIEGAGTMKLFDPNSGTQSVEAAWAQSMSHTRETAQNRELDLLTFTGAASFDDRKADFWLKGNVLKLWLDPAAGQGGGQPLPHQVQALGDVSSHSTDYDIERADHLNVVFTEGVNTPTVRPAAPTPAAPAQPVTAQPNSPTPAPAVASAPQPKEEPRPKPPIRIRARLINTTVERVAFKNDFEGLDRPGTKMPGLSPSDPVSRTPTGGTKYQLKHVSCEGSDKVRGQDAPLVHQDPTDPGKQPRGIDIYGTSLHLDQTPDGAVMTVTGETGRPGQVHHEGMSVVGPKVVIDQLRNRLSVEGGGSLAMPVGSTLAGSEPQKAPVAAGKKDAPPAPPIVIHWRDEMRFEGALKTAEFIGRVRTIQGEASVVCHTMQVFFDKPVVFNPARPAGATPGPRGDAKIDRVYCYNAPGDAPDEPRDAHEVHYTEVQRDPTGRLTKWQFLRSASLEMTAKTADAPGQEPYQQLLATGPGEVRIWQYGEKNVSRAQPSTQPMTPPVRPAPAEGEMKLTVVKFAGRMVAKDKGRLYQEAEFFTEQNGSAPIEVVHAPASEPGAAIAPANPPVGTVTLRCAERLVVSTHRPEGQPAAQRMDAYGNVFIRSDEYDGWGEVVNSDGRYVTLSAAGNALARITHRFNGSGNIARRIVYDRATGDYRVTESAGATIQPPR</sequence>
<protein>
    <recommendedName>
        <fullName evidence="4">Organic solvent tolerance-like N-terminal domain-containing protein</fullName>
    </recommendedName>
</protein>
<dbReference type="AlphaFoldDB" id="A0A517XTG2"/>
<feature type="compositionally biased region" description="Polar residues" evidence="1">
    <location>
        <begin position="735"/>
        <end position="745"/>
    </location>
</feature>
<dbReference type="OrthoDB" id="233617at2"/>
<name>A0A517XTG2_9BACT</name>
<dbReference type="RefSeq" id="WP_145238926.1">
    <property type="nucleotide sequence ID" value="NZ_CP036273.1"/>
</dbReference>
<organism evidence="2 3">
    <name type="scientific">Urbifossiella limnaea</name>
    <dbReference type="NCBI Taxonomy" id="2528023"/>
    <lineage>
        <taxon>Bacteria</taxon>
        <taxon>Pseudomonadati</taxon>
        <taxon>Planctomycetota</taxon>
        <taxon>Planctomycetia</taxon>
        <taxon>Gemmatales</taxon>
        <taxon>Gemmataceae</taxon>
        <taxon>Urbifossiella</taxon>
    </lineage>
</organism>
<dbReference type="EMBL" id="CP036273">
    <property type="protein sequence ID" value="QDU20785.1"/>
    <property type="molecule type" value="Genomic_DNA"/>
</dbReference>
<proteinExistence type="predicted"/>
<feature type="region of interest" description="Disordered" evidence="1">
    <location>
        <begin position="653"/>
        <end position="701"/>
    </location>
</feature>
<evidence type="ECO:0000256" key="1">
    <source>
        <dbReference type="SAM" id="MobiDB-lite"/>
    </source>
</evidence>
<evidence type="ECO:0000313" key="3">
    <source>
        <dbReference type="Proteomes" id="UP000319576"/>
    </source>
</evidence>
<accession>A0A517XTG2</accession>
<feature type="region of interest" description="Disordered" evidence="1">
    <location>
        <begin position="720"/>
        <end position="746"/>
    </location>
</feature>